<dbReference type="OMA" id="VENTQCH"/>
<organism evidence="2 3">
    <name type="scientific">Nicotiana tabacum</name>
    <name type="common">Common tobacco</name>
    <dbReference type="NCBI Taxonomy" id="4097"/>
    <lineage>
        <taxon>Eukaryota</taxon>
        <taxon>Viridiplantae</taxon>
        <taxon>Streptophyta</taxon>
        <taxon>Embryophyta</taxon>
        <taxon>Tracheophyta</taxon>
        <taxon>Spermatophyta</taxon>
        <taxon>Magnoliopsida</taxon>
        <taxon>eudicotyledons</taxon>
        <taxon>Gunneridae</taxon>
        <taxon>Pentapetalae</taxon>
        <taxon>asterids</taxon>
        <taxon>lamiids</taxon>
        <taxon>Solanales</taxon>
        <taxon>Solanaceae</taxon>
        <taxon>Nicotianoideae</taxon>
        <taxon>Nicotianeae</taxon>
        <taxon>Nicotiana</taxon>
    </lineage>
</organism>
<dbReference type="KEGG" id="nta:107781938"/>
<dbReference type="RefSeq" id="XP_016458243.1">
    <property type="nucleotide sequence ID" value="XM_016602757.2"/>
</dbReference>
<feature type="transmembrane region" description="Helical" evidence="1">
    <location>
        <begin position="48"/>
        <end position="68"/>
    </location>
</feature>
<evidence type="ECO:0000313" key="2">
    <source>
        <dbReference type="Proteomes" id="UP000790787"/>
    </source>
</evidence>
<dbReference type="GeneID" id="107781938"/>
<keyword evidence="2" id="KW-1185">Reference proteome</keyword>
<dbReference type="PANTHER" id="PTHR37746:SF1">
    <property type="entry name" value="TRANSMEMBRANE PROTEIN"/>
    <property type="match status" value="1"/>
</dbReference>
<keyword evidence="1" id="KW-0812">Transmembrane</keyword>
<sequence>MEEKKKSRKLKSSIPYSIVASMSILLSMEENSTKINAIPTEQPLHNPMASHSLMSTIVTLYTLILLYFPTTIAFSPVLISTSLLLLSLLKLGAAQRAKKPESKDPSLQVSRDFAYHDDCTSCANDSVFDTDSKPDLDPDPIRFHDDYFSNCEKDSVFDPEPKPDRDSDCFGESTMDAVCGNDSAYDPEPKPFCGDSFVEWNVRAPLEVIYEAYEEEEEECTEEKREEELRVIERYASLSMYYPETDTDSSSDGDSPVIGNWDSPEKLCFRWDEEEDREELIEIELDFCKRNSEVEEENLIEIDLTPANLPVGLFCN</sequence>
<dbReference type="RefSeq" id="XP_016458243.1">
    <property type="nucleotide sequence ID" value="XM_016602757.1"/>
</dbReference>
<proteinExistence type="predicted"/>
<keyword evidence="1" id="KW-1133">Transmembrane helix</keyword>
<dbReference type="AlphaFoldDB" id="A0A1S3Z1H5"/>
<keyword evidence="1" id="KW-0472">Membrane</keyword>
<dbReference type="PaxDb" id="4097-A0A1S3Z1H5"/>
<name>A0A1S3Z1H5_TOBAC</name>
<reference evidence="2" key="1">
    <citation type="journal article" date="2014" name="Nat. Commun.">
        <title>The tobacco genome sequence and its comparison with those of tomato and potato.</title>
        <authorList>
            <person name="Sierro N."/>
            <person name="Battey J.N."/>
            <person name="Ouadi S."/>
            <person name="Bakaher N."/>
            <person name="Bovet L."/>
            <person name="Willig A."/>
            <person name="Goepfert S."/>
            <person name="Peitsch M.C."/>
            <person name="Ivanov N.V."/>
        </authorList>
    </citation>
    <scope>NUCLEOTIDE SEQUENCE [LARGE SCALE GENOMIC DNA]</scope>
</reference>
<evidence type="ECO:0000313" key="3">
    <source>
        <dbReference type="RefSeq" id="XP_016458243.1"/>
    </source>
</evidence>
<protein>
    <submittedName>
        <fullName evidence="3">Uncharacterized protein LOC107781938</fullName>
    </submittedName>
</protein>
<evidence type="ECO:0000256" key="1">
    <source>
        <dbReference type="SAM" id="Phobius"/>
    </source>
</evidence>
<dbReference type="PANTHER" id="PTHR37746">
    <property type="entry name" value="TRANSMEMBRANE PROTEIN"/>
    <property type="match status" value="1"/>
</dbReference>
<dbReference type="OrthoDB" id="1939257at2759"/>
<accession>A0A1S3Z1H5</accession>
<dbReference type="Proteomes" id="UP000790787">
    <property type="component" value="Chromosome 17"/>
</dbReference>
<reference evidence="3" key="2">
    <citation type="submission" date="2025-08" db="UniProtKB">
        <authorList>
            <consortium name="RefSeq"/>
        </authorList>
    </citation>
    <scope>IDENTIFICATION</scope>
    <source>
        <tissue evidence="3">Leaf</tissue>
    </source>
</reference>
<gene>
    <name evidence="3" type="primary">LOC107781938</name>
</gene>